<dbReference type="EMBL" id="QPJQ01000037">
    <property type="protein sequence ID" value="RCW95831.1"/>
    <property type="molecule type" value="Genomic_DNA"/>
</dbReference>
<evidence type="ECO:0000313" key="3">
    <source>
        <dbReference type="Proteomes" id="UP000253506"/>
    </source>
</evidence>
<name>A0A368ZM79_9GAMM</name>
<sequence>MELVEEILKWPVIIQGALGSFLFWFILWAGQKSVNFASTKVSEEKETAIYFAKTFAESEIGSDIQDRSFQNSMYGALHYFVKSILVIVMSMLLGYLLPVFKLVGFLIAAYFLFRSLSYVPHFDSFEK</sequence>
<keyword evidence="1" id="KW-1133">Transmembrane helix</keyword>
<reference evidence="2 3" key="1">
    <citation type="submission" date="2018-07" db="EMBL/GenBank/DDBJ databases">
        <title>Genomic Encyclopedia of Type Strains, Phase III (KMG-III): the genomes of soil and plant-associated and newly described type strains.</title>
        <authorList>
            <person name="Whitman W."/>
        </authorList>
    </citation>
    <scope>NUCLEOTIDE SEQUENCE [LARGE SCALE GENOMIC DNA]</scope>
    <source>
        <strain evidence="2 3">CECT 7731</strain>
    </source>
</reference>
<comment type="caution">
    <text evidence="2">The sequence shown here is derived from an EMBL/GenBank/DDBJ whole genome shotgun (WGS) entry which is preliminary data.</text>
</comment>
<proteinExistence type="predicted"/>
<organism evidence="2 3">
    <name type="scientific">Marinomonas foliarum</name>
    <dbReference type="NCBI Taxonomy" id="491950"/>
    <lineage>
        <taxon>Bacteria</taxon>
        <taxon>Pseudomonadati</taxon>
        <taxon>Pseudomonadota</taxon>
        <taxon>Gammaproteobacteria</taxon>
        <taxon>Oceanospirillales</taxon>
        <taxon>Oceanospirillaceae</taxon>
        <taxon>Marinomonas</taxon>
    </lineage>
</organism>
<feature type="transmembrane region" description="Helical" evidence="1">
    <location>
        <begin position="102"/>
        <end position="119"/>
    </location>
</feature>
<evidence type="ECO:0000313" key="2">
    <source>
        <dbReference type="EMBL" id="RCW95831.1"/>
    </source>
</evidence>
<keyword evidence="1" id="KW-0812">Transmembrane</keyword>
<evidence type="ECO:0000256" key="1">
    <source>
        <dbReference type="SAM" id="Phobius"/>
    </source>
</evidence>
<accession>A0A368ZM79</accession>
<dbReference type="RefSeq" id="WP_114413308.1">
    <property type="nucleotide sequence ID" value="NZ_QPJQ01000037.1"/>
</dbReference>
<feature type="transmembrane region" description="Helical" evidence="1">
    <location>
        <begin position="12"/>
        <end position="30"/>
    </location>
</feature>
<dbReference type="Proteomes" id="UP000253506">
    <property type="component" value="Unassembled WGS sequence"/>
</dbReference>
<dbReference type="OrthoDB" id="7068642at2"/>
<protein>
    <submittedName>
        <fullName evidence="2">Uncharacterized protein</fullName>
    </submittedName>
</protein>
<keyword evidence="1" id="KW-0472">Membrane</keyword>
<dbReference type="AlphaFoldDB" id="A0A368ZM79"/>
<gene>
    <name evidence="2" type="ORF">DFP77_13749</name>
</gene>